<dbReference type="EMBL" id="JADGJH010001281">
    <property type="protein sequence ID" value="KAJ3115588.1"/>
    <property type="molecule type" value="Genomic_DNA"/>
</dbReference>
<dbReference type="InterPro" id="IPR018506">
    <property type="entry name" value="Cyt_B5_heme-BS"/>
</dbReference>
<gene>
    <name evidence="10" type="ORF">HK100_001299</name>
</gene>
<dbReference type="GO" id="GO:0033539">
    <property type="term" value="P:fatty acid beta-oxidation using acyl-CoA dehydrogenase"/>
    <property type="evidence" value="ECO:0007669"/>
    <property type="project" value="TreeGrafter"/>
</dbReference>
<evidence type="ECO:0000256" key="2">
    <source>
        <dbReference type="ARBA" id="ARBA00009347"/>
    </source>
</evidence>
<dbReference type="InterPro" id="IPR036250">
    <property type="entry name" value="AcylCo_DH-like_C"/>
</dbReference>
<keyword evidence="8" id="KW-0408">Iron</keyword>
<sequence>MAIFTSTEIAAHNTETDAWILVDGKVFDITHFIDAHPGGRRILLPLLGKDASKQFHQFHNPITVLGKYASKLQIGVLEGHHERAAINDQTDLANEWGSKINMAEPAWYQNWATPYYQDSHKRLRTWIRHLVDTELMPYIYEWDTAGEIPIEVYRKMGKAGVLNCMIGVFPWPDFLSTPPPVQIKPSEWNMFHEAVILDELNRVASVGVNQFLWVTPAIAITPIIHFGTPAQKKRLINACLSGEKNIALAITEPYAGSDVANIQTIATKTPNGKHYIINGEKKWITTGNWADHFVVAAKTATAAGTGISLILVDRNTPGFRTRPVACQGCRGSGTAFLMFENVQVPVENLIGTENAGFAYIMKNFNHERLSGAIGVVRMARVCYEDAFAYAQKRRTFGKILFEHPVIRNKLANMARQIEATQAWLDFIIFQFLDMGTDEALSKMGGPTALLKAQCSTMLEFCAREASQILGGIAYTKGGVGERVERIYRDVRGIAIPGGSEEIMLDLGIRQAQKLSKIVSSSKL</sequence>
<dbReference type="Proteomes" id="UP001211907">
    <property type="component" value="Unassembled WGS sequence"/>
</dbReference>
<dbReference type="InterPro" id="IPR009100">
    <property type="entry name" value="AcylCoA_DH/oxidase_NM_dom_sf"/>
</dbReference>
<dbReference type="PANTHER" id="PTHR48083:SF28">
    <property type="entry name" value="ACYL-COA DEHYDROGENASE FAMILY PROTEIN (AFU_ORTHOLOGUE AFUA_6G10880)-RELATED"/>
    <property type="match status" value="1"/>
</dbReference>
<dbReference type="Pfam" id="PF02771">
    <property type="entry name" value="Acyl-CoA_dh_N"/>
    <property type="match status" value="2"/>
</dbReference>
<keyword evidence="11" id="KW-1185">Reference proteome</keyword>
<evidence type="ECO:0000256" key="7">
    <source>
        <dbReference type="ARBA" id="ARBA00023002"/>
    </source>
</evidence>
<keyword evidence="7" id="KW-0560">Oxidoreductase</keyword>
<proteinExistence type="inferred from homology"/>
<evidence type="ECO:0000256" key="3">
    <source>
        <dbReference type="ARBA" id="ARBA00022617"/>
    </source>
</evidence>
<name>A0AAD5XBY2_9FUNG</name>
<dbReference type="FunFam" id="2.40.110.10:FF:000002">
    <property type="entry name" value="Acyl-CoA dehydrogenase fadE12"/>
    <property type="match status" value="1"/>
</dbReference>
<evidence type="ECO:0000313" key="11">
    <source>
        <dbReference type="Proteomes" id="UP001211907"/>
    </source>
</evidence>
<evidence type="ECO:0000256" key="8">
    <source>
        <dbReference type="ARBA" id="ARBA00023004"/>
    </source>
</evidence>
<dbReference type="AlphaFoldDB" id="A0AAD5XBY2"/>
<comment type="caution">
    <text evidence="10">The sequence shown here is derived from an EMBL/GenBank/DDBJ whole genome shotgun (WGS) entry which is preliminary data.</text>
</comment>
<comment type="cofactor">
    <cofactor evidence="1">
        <name>FAD</name>
        <dbReference type="ChEBI" id="CHEBI:57692"/>
    </cofactor>
</comment>
<dbReference type="InterPro" id="IPR050741">
    <property type="entry name" value="Acyl-CoA_dehydrogenase"/>
</dbReference>
<dbReference type="SUPFAM" id="SSF47203">
    <property type="entry name" value="Acyl-CoA dehydrogenase C-terminal domain-like"/>
    <property type="match status" value="1"/>
</dbReference>
<dbReference type="InterPro" id="IPR006091">
    <property type="entry name" value="Acyl-CoA_Oxase/DH_mid-dom"/>
</dbReference>
<dbReference type="PROSITE" id="PS50255">
    <property type="entry name" value="CYTOCHROME_B5_2"/>
    <property type="match status" value="1"/>
</dbReference>
<dbReference type="Gene3D" id="3.10.120.10">
    <property type="entry name" value="Cytochrome b5-like heme/steroid binding domain"/>
    <property type="match status" value="1"/>
</dbReference>
<dbReference type="GO" id="GO:0003995">
    <property type="term" value="F:acyl-CoA dehydrogenase activity"/>
    <property type="evidence" value="ECO:0007669"/>
    <property type="project" value="TreeGrafter"/>
</dbReference>
<organism evidence="10 11">
    <name type="scientific">Physocladia obscura</name>
    <dbReference type="NCBI Taxonomy" id="109957"/>
    <lineage>
        <taxon>Eukaryota</taxon>
        <taxon>Fungi</taxon>
        <taxon>Fungi incertae sedis</taxon>
        <taxon>Chytridiomycota</taxon>
        <taxon>Chytridiomycota incertae sedis</taxon>
        <taxon>Chytridiomycetes</taxon>
        <taxon>Chytridiales</taxon>
        <taxon>Chytriomycetaceae</taxon>
        <taxon>Physocladia</taxon>
    </lineage>
</organism>
<keyword evidence="5" id="KW-0479">Metal-binding</keyword>
<dbReference type="PROSITE" id="PS00191">
    <property type="entry name" value="CYTOCHROME_B5_1"/>
    <property type="match status" value="1"/>
</dbReference>
<evidence type="ECO:0000256" key="6">
    <source>
        <dbReference type="ARBA" id="ARBA00022827"/>
    </source>
</evidence>
<dbReference type="InterPro" id="IPR036400">
    <property type="entry name" value="Cyt_B5-like_heme/steroid_sf"/>
</dbReference>
<dbReference type="Pfam" id="PF00173">
    <property type="entry name" value="Cyt-b5"/>
    <property type="match status" value="1"/>
</dbReference>
<evidence type="ECO:0000256" key="4">
    <source>
        <dbReference type="ARBA" id="ARBA00022630"/>
    </source>
</evidence>
<evidence type="ECO:0000313" key="10">
    <source>
        <dbReference type="EMBL" id="KAJ3115588.1"/>
    </source>
</evidence>
<keyword evidence="3" id="KW-0349">Heme</keyword>
<evidence type="ECO:0000256" key="1">
    <source>
        <dbReference type="ARBA" id="ARBA00001974"/>
    </source>
</evidence>
<dbReference type="InterPro" id="IPR037069">
    <property type="entry name" value="AcylCoA_DH/ox_N_sf"/>
</dbReference>
<dbReference type="GO" id="GO:0046872">
    <property type="term" value="F:metal ion binding"/>
    <property type="evidence" value="ECO:0007669"/>
    <property type="project" value="UniProtKB-KW"/>
</dbReference>
<dbReference type="InterPro" id="IPR046373">
    <property type="entry name" value="Acyl-CoA_Oxase/DH_mid-dom_sf"/>
</dbReference>
<dbReference type="SUPFAM" id="SSF56645">
    <property type="entry name" value="Acyl-CoA dehydrogenase NM domain-like"/>
    <property type="match status" value="1"/>
</dbReference>
<dbReference type="Gene3D" id="2.40.110.10">
    <property type="entry name" value="Butyryl-CoA Dehydrogenase, subunit A, domain 2"/>
    <property type="match status" value="1"/>
</dbReference>
<dbReference type="Gene3D" id="1.10.540.10">
    <property type="entry name" value="Acyl-CoA dehydrogenase/oxidase, N-terminal domain"/>
    <property type="match status" value="1"/>
</dbReference>
<dbReference type="SMART" id="SM01117">
    <property type="entry name" value="Cyt-b5"/>
    <property type="match status" value="1"/>
</dbReference>
<dbReference type="PANTHER" id="PTHR48083">
    <property type="entry name" value="MEDIUM-CHAIN SPECIFIC ACYL-COA DEHYDROGENASE, MITOCHONDRIAL-RELATED"/>
    <property type="match status" value="1"/>
</dbReference>
<dbReference type="Pfam" id="PF02770">
    <property type="entry name" value="Acyl-CoA_dh_M"/>
    <property type="match status" value="1"/>
</dbReference>
<comment type="similarity">
    <text evidence="2">Belongs to the acyl-CoA dehydrogenase family.</text>
</comment>
<dbReference type="InterPro" id="IPR013786">
    <property type="entry name" value="AcylCoA_DH/ox_N"/>
</dbReference>
<keyword evidence="6" id="KW-0274">FAD</keyword>
<dbReference type="InterPro" id="IPR001199">
    <property type="entry name" value="Cyt_B5-like_heme/steroid-bd"/>
</dbReference>
<dbReference type="InterPro" id="IPR009075">
    <property type="entry name" value="AcylCo_DH/oxidase_C"/>
</dbReference>
<accession>A0AAD5XBY2</accession>
<dbReference type="Gene3D" id="1.20.140.10">
    <property type="entry name" value="Butyryl-CoA Dehydrogenase, subunit A, domain 3"/>
    <property type="match status" value="1"/>
</dbReference>
<keyword evidence="4" id="KW-0285">Flavoprotein</keyword>
<evidence type="ECO:0000259" key="9">
    <source>
        <dbReference type="PROSITE" id="PS50255"/>
    </source>
</evidence>
<dbReference type="GO" id="GO:0005737">
    <property type="term" value="C:cytoplasm"/>
    <property type="evidence" value="ECO:0007669"/>
    <property type="project" value="TreeGrafter"/>
</dbReference>
<dbReference type="GO" id="GO:0020037">
    <property type="term" value="F:heme binding"/>
    <property type="evidence" value="ECO:0007669"/>
    <property type="project" value="InterPro"/>
</dbReference>
<protein>
    <recommendedName>
        <fullName evidence="9">Cytochrome b5 heme-binding domain-containing protein</fullName>
    </recommendedName>
</protein>
<reference evidence="10" key="1">
    <citation type="submission" date="2020-05" db="EMBL/GenBank/DDBJ databases">
        <title>Phylogenomic resolution of chytrid fungi.</title>
        <authorList>
            <person name="Stajich J.E."/>
            <person name="Amses K."/>
            <person name="Simmons R."/>
            <person name="Seto K."/>
            <person name="Myers J."/>
            <person name="Bonds A."/>
            <person name="Quandt C.A."/>
            <person name="Barry K."/>
            <person name="Liu P."/>
            <person name="Grigoriev I."/>
            <person name="Longcore J.E."/>
            <person name="James T.Y."/>
        </authorList>
    </citation>
    <scope>NUCLEOTIDE SEQUENCE</scope>
    <source>
        <strain evidence="10">JEL0513</strain>
    </source>
</reference>
<dbReference type="SUPFAM" id="SSF55856">
    <property type="entry name" value="Cytochrome b5-like heme/steroid binding domain"/>
    <property type="match status" value="1"/>
</dbReference>
<evidence type="ECO:0000256" key="5">
    <source>
        <dbReference type="ARBA" id="ARBA00022723"/>
    </source>
</evidence>
<dbReference type="GO" id="GO:0050660">
    <property type="term" value="F:flavin adenine dinucleotide binding"/>
    <property type="evidence" value="ECO:0007669"/>
    <property type="project" value="InterPro"/>
</dbReference>
<dbReference type="Pfam" id="PF00441">
    <property type="entry name" value="Acyl-CoA_dh_1"/>
    <property type="match status" value="1"/>
</dbReference>
<feature type="domain" description="Cytochrome b5 heme-binding" evidence="9">
    <location>
        <begin position="1"/>
        <end position="78"/>
    </location>
</feature>